<dbReference type="GO" id="GO:0005524">
    <property type="term" value="F:ATP binding"/>
    <property type="evidence" value="ECO:0007669"/>
    <property type="project" value="InterPro"/>
</dbReference>
<gene>
    <name evidence="5" type="ORF">SAMN00790413_04537</name>
</gene>
<feature type="region of interest" description="Disordered" evidence="2">
    <location>
        <begin position="1"/>
        <end position="23"/>
    </location>
</feature>
<dbReference type="InterPro" id="IPR000719">
    <property type="entry name" value="Prot_kinase_dom"/>
</dbReference>
<dbReference type="InterPro" id="IPR011009">
    <property type="entry name" value="Kinase-like_dom_sf"/>
</dbReference>
<proteinExistence type="predicted"/>
<evidence type="ECO:0000259" key="4">
    <source>
        <dbReference type="PROSITE" id="PS50011"/>
    </source>
</evidence>
<dbReference type="PROSITE" id="PS50011">
    <property type="entry name" value="PROTEIN_KINASE_DOM"/>
    <property type="match status" value="1"/>
</dbReference>
<keyword evidence="6" id="KW-1185">Reference proteome</keyword>
<dbReference type="GO" id="GO:0003677">
    <property type="term" value="F:DNA binding"/>
    <property type="evidence" value="ECO:0007669"/>
    <property type="project" value="UniProtKB-KW"/>
</dbReference>
<sequence>MTTYLDPQGRPLALDHKPMGQGGQGKVFAVPHQPQVVAKIYNAPPDRQQQRKIKLLPQLATGPLRKVSAWPIAPITIPGGDVIGFTMPRVELSGAHQIHELTGEDSRRKHYPDADWKFLTLAARNLAASFATIHEHNHVIGDVNPNNIYVTRKATVQIIDVDSFQITHKGESFLCGVGMLEFTPPELQGQALTSVVRTQNHDNFGLATFIFQLIVGMGAYPYAGVYRNGQDFSMGDAIRQHHFAWSRRAHAIGLEPPPRRPALSIVPNAIADMFEAAFGPQRQRPTAAQWTHALQDLHASLVPCERNSTHARVRGEICPWCALERQSKRVYFSARTTPPAVQVPTAIPSKPPSTTEVERAWQQVSSLAVVPAGTLTLPALAIPVTPAVIGRRRRAVIGATVAALAGLAVLLIHFPVVLTALCWVLAMALFNGRHSLGNPTTLAEIKALDTQVQQLVMKQQQSSAGLTRSQSLTQELQVIYDQLRNPQKLTQQREADARRKYNAYLEAKFLLRHTISPGVISGVAEKRVESLKRYGVHTAYDVQYDRVVAVPGISTKIASDLVNWRNRLAQSMPPQTSTLPASLRAAVQVTVTAEQNQLYQNLLHGLSALQVARTHEESEYQQTRAQLEGLLKQREALIQQL</sequence>
<dbReference type="OrthoDB" id="9805504at2"/>
<dbReference type="SUPFAM" id="SSF56112">
    <property type="entry name" value="Protein kinase-like (PK-like)"/>
    <property type="match status" value="1"/>
</dbReference>
<evidence type="ECO:0000313" key="5">
    <source>
        <dbReference type="EMBL" id="SMB81310.1"/>
    </source>
</evidence>
<feature type="coiled-coil region" evidence="1">
    <location>
        <begin position="613"/>
        <end position="640"/>
    </location>
</feature>
<feature type="domain" description="Protein kinase" evidence="4">
    <location>
        <begin position="13"/>
        <end position="301"/>
    </location>
</feature>
<dbReference type="RefSeq" id="WP_139806481.1">
    <property type="nucleotide sequence ID" value="NZ_FWWU01000005.1"/>
</dbReference>
<keyword evidence="3" id="KW-0472">Membrane</keyword>
<keyword evidence="3" id="KW-1133">Transmembrane helix</keyword>
<evidence type="ECO:0000256" key="3">
    <source>
        <dbReference type="SAM" id="Phobius"/>
    </source>
</evidence>
<dbReference type="STRING" id="695939.SAMN00790413_04537"/>
<reference evidence="5 6" key="1">
    <citation type="submission" date="2017-04" db="EMBL/GenBank/DDBJ databases">
        <authorList>
            <person name="Afonso C.L."/>
            <person name="Miller P.J."/>
            <person name="Scott M.A."/>
            <person name="Spackman E."/>
            <person name="Goraichik I."/>
            <person name="Dimitrov K.M."/>
            <person name="Suarez D.L."/>
            <person name="Swayne D.E."/>
        </authorList>
    </citation>
    <scope>NUCLEOTIDE SEQUENCE [LARGE SCALE GENOMIC DNA]</scope>
    <source>
        <strain evidence="5 6">KR-140</strain>
    </source>
</reference>
<keyword evidence="5" id="KW-0238">DNA-binding</keyword>
<keyword evidence="3" id="KW-0812">Transmembrane</keyword>
<evidence type="ECO:0000256" key="2">
    <source>
        <dbReference type="SAM" id="MobiDB-lite"/>
    </source>
</evidence>
<dbReference type="AlphaFoldDB" id="A0A1W1UJP9"/>
<feature type="transmembrane region" description="Helical" evidence="3">
    <location>
        <begin position="367"/>
        <end position="389"/>
    </location>
</feature>
<dbReference type="Proteomes" id="UP000192582">
    <property type="component" value="Unassembled WGS sequence"/>
</dbReference>
<keyword evidence="5" id="KW-0418">Kinase</keyword>
<evidence type="ECO:0000313" key="6">
    <source>
        <dbReference type="Proteomes" id="UP000192582"/>
    </source>
</evidence>
<keyword evidence="5" id="KW-0808">Transferase</keyword>
<protein>
    <submittedName>
        <fullName evidence="5">Protein kinase and helix-hairpin-helix DNA-binding domain-containing protein</fullName>
    </submittedName>
</protein>
<name>A0A1W1UJP9_9DEIO</name>
<evidence type="ECO:0000256" key="1">
    <source>
        <dbReference type="SAM" id="Coils"/>
    </source>
</evidence>
<dbReference type="GO" id="GO:0004672">
    <property type="term" value="F:protein kinase activity"/>
    <property type="evidence" value="ECO:0007669"/>
    <property type="project" value="InterPro"/>
</dbReference>
<keyword evidence="1" id="KW-0175">Coiled coil</keyword>
<accession>A0A1W1UJP9</accession>
<dbReference type="Gene3D" id="1.10.510.10">
    <property type="entry name" value="Transferase(Phosphotransferase) domain 1"/>
    <property type="match status" value="1"/>
</dbReference>
<feature type="transmembrane region" description="Helical" evidence="3">
    <location>
        <begin position="401"/>
        <end position="430"/>
    </location>
</feature>
<organism evidence="5 6">
    <name type="scientific">Deinococcus hopiensis KR-140</name>
    <dbReference type="NCBI Taxonomy" id="695939"/>
    <lineage>
        <taxon>Bacteria</taxon>
        <taxon>Thermotogati</taxon>
        <taxon>Deinococcota</taxon>
        <taxon>Deinococci</taxon>
        <taxon>Deinococcales</taxon>
        <taxon>Deinococcaceae</taxon>
        <taxon>Deinococcus</taxon>
    </lineage>
</organism>
<dbReference type="EMBL" id="FWWU01000005">
    <property type="protein sequence ID" value="SMB81310.1"/>
    <property type="molecule type" value="Genomic_DNA"/>
</dbReference>